<dbReference type="InterPro" id="IPR013974">
    <property type="entry name" value="SAF"/>
</dbReference>
<dbReference type="SMART" id="SM00858">
    <property type="entry name" value="SAF"/>
    <property type="match status" value="1"/>
</dbReference>
<keyword evidence="5" id="KW-1185">Reference proteome</keyword>
<comment type="caution">
    <text evidence="4">The sequence shown here is derived from an EMBL/GenBank/DDBJ whole genome shotgun (WGS) entry which is preliminary data.</text>
</comment>
<keyword evidence="2" id="KW-0472">Membrane</keyword>
<organism evidence="4 5">
    <name type="scientific">Streptomyces minutiscleroticus</name>
    <dbReference type="NCBI Taxonomy" id="68238"/>
    <lineage>
        <taxon>Bacteria</taxon>
        <taxon>Bacillati</taxon>
        <taxon>Actinomycetota</taxon>
        <taxon>Actinomycetes</taxon>
        <taxon>Kitasatosporales</taxon>
        <taxon>Streptomycetaceae</taxon>
        <taxon>Streptomyces</taxon>
    </lineage>
</organism>
<dbReference type="Proteomes" id="UP000619244">
    <property type="component" value="Unassembled WGS sequence"/>
</dbReference>
<gene>
    <name evidence="4" type="ORF">GCM10010358_67040</name>
</gene>
<name>A0A918NX53_9ACTN</name>
<keyword evidence="2" id="KW-0812">Transmembrane</keyword>
<evidence type="ECO:0000259" key="3">
    <source>
        <dbReference type="SMART" id="SM00858"/>
    </source>
</evidence>
<reference evidence="4" key="2">
    <citation type="submission" date="2020-09" db="EMBL/GenBank/DDBJ databases">
        <authorList>
            <person name="Sun Q."/>
            <person name="Ohkuma M."/>
        </authorList>
    </citation>
    <scope>NUCLEOTIDE SEQUENCE</scope>
    <source>
        <strain evidence="4">JCM 4790</strain>
    </source>
</reference>
<feature type="transmembrane region" description="Helical" evidence="2">
    <location>
        <begin position="40"/>
        <end position="60"/>
    </location>
</feature>
<keyword evidence="2" id="KW-1133">Transmembrane helix</keyword>
<feature type="region of interest" description="Disordered" evidence="1">
    <location>
        <begin position="1"/>
        <end position="32"/>
    </location>
</feature>
<evidence type="ECO:0000313" key="5">
    <source>
        <dbReference type="Proteomes" id="UP000619244"/>
    </source>
</evidence>
<dbReference type="AlphaFoldDB" id="A0A918NX53"/>
<evidence type="ECO:0000313" key="4">
    <source>
        <dbReference type="EMBL" id="GGY04082.1"/>
    </source>
</evidence>
<dbReference type="EMBL" id="BMVU01000052">
    <property type="protein sequence ID" value="GGY04082.1"/>
    <property type="molecule type" value="Genomic_DNA"/>
</dbReference>
<proteinExistence type="predicted"/>
<dbReference type="RefSeq" id="WP_229919705.1">
    <property type="nucleotide sequence ID" value="NZ_BMVU01000052.1"/>
</dbReference>
<protein>
    <recommendedName>
        <fullName evidence="3">SAF domain-containing protein</fullName>
    </recommendedName>
</protein>
<evidence type="ECO:0000256" key="1">
    <source>
        <dbReference type="SAM" id="MobiDB-lite"/>
    </source>
</evidence>
<dbReference type="Pfam" id="PF08666">
    <property type="entry name" value="SAF"/>
    <property type="match status" value="1"/>
</dbReference>
<feature type="domain" description="SAF" evidence="3">
    <location>
        <begin position="66"/>
        <end position="129"/>
    </location>
</feature>
<sequence length="243" mass="24113">MSTTKEQITMPGAHDVAAQARTAGPVAPPRVSARRRRPGVIALSLALIAAGGAGVAVLLLQVSDRTQVVTVVRNVQVGQVLTEQDLGQASLALDPAVKAVPAGELETVVGKRAAVQLTPGSLLAPSQVTSSSLVKAGEQLVPIGLKPEQIPATALVPGQKVQLVHVPAQGQSDAGAGAEAGSGEASGDQAQTIAGRVVKASPTAPGTGVVVVDVATAADDGPTVAAWVAADTLRLVLDAPDGS</sequence>
<evidence type="ECO:0000256" key="2">
    <source>
        <dbReference type="SAM" id="Phobius"/>
    </source>
</evidence>
<accession>A0A918NX53</accession>
<reference evidence="4" key="1">
    <citation type="journal article" date="2014" name="Int. J. Syst. Evol. Microbiol.">
        <title>Complete genome sequence of Corynebacterium casei LMG S-19264T (=DSM 44701T), isolated from a smear-ripened cheese.</title>
        <authorList>
            <consortium name="US DOE Joint Genome Institute (JGI-PGF)"/>
            <person name="Walter F."/>
            <person name="Albersmeier A."/>
            <person name="Kalinowski J."/>
            <person name="Ruckert C."/>
        </authorList>
    </citation>
    <scope>NUCLEOTIDE SEQUENCE</scope>
    <source>
        <strain evidence="4">JCM 4790</strain>
    </source>
</reference>